<dbReference type="SUPFAM" id="SSF54637">
    <property type="entry name" value="Thioesterase/thiol ester dehydrase-isomerase"/>
    <property type="match status" value="1"/>
</dbReference>
<evidence type="ECO:0000259" key="2">
    <source>
        <dbReference type="Pfam" id="PF03061"/>
    </source>
</evidence>
<dbReference type="NCBIfam" id="NF008675">
    <property type="entry name" value="PRK11688.1"/>
    <property type="match status" value="1"/>
</dbReference>
<gene>
    <name evidence="3" type="ORF">H8E80_09145</name>
</gene>
<dbReference type="InterPro" id="IPR006683">
    <property type="entry name" value="Thioestr_dom"/>
</dbReference>
<dbReference type="NCBIfam" id="TIGR00369">
    <property type="entry name" value="unchar_dom_1"/>
    <property type="match status" value="1"/>
</dbReference>
<feature type="domain" description="Thioesterase" evidence="2">
    <location>
        <begin position="57"/>
        <end position="146"/>
    </location>
</feature>
<name>A0A8J6T8F9_9BACT</name>
<dbReference type="AlphaFoldDB" id="A0A8J6T8F9"/>
<evidence type="ECO:0000313" key="3">
    <source>
        <dbReference type="EMBL" id="MBC8200187.1"/>
    </source>
</evidence>
<comment type="caution">
    <text evidence="3">The sequence shown here is derived from an EMBL/GenBank/DDBJ whole genome shotgun (WGS) entry which is preliminary data.</text>
</comment>
<dbReference type="InterPro" id="IPR029069">
    <property type="entry name" value="HotDog_dom_sf"/>
</dbReference>
<reference evidence="3 4" key="1">
    <citation type="submission" date="2020-08" db="EMBL/GenBank/DDBJ databases">
        <title>Bridging the membrane lipid divide: bacteria of the FCB group superphylum have the potential to synthesize archaeal ether lipids.</title>
        <authorList>
            <person name="Villanueva L."/>
            <person name="Von Meijenfeldt F.A.B."/>
            <person name="Westbye A.B."/>
            <person name="Yadav S."/>
            <person name="Hopmans E.C."/>
            <person name="Dutilh B.E."/>
            <person name="Sinninghe Damste J.S."/>
        </authorList>
    </citation>
    <scope>NUCLEOTIDE SEQUENCE [LARGE SCALE GENOMIC DNA]</scope>
    <source>
        <strain evidence="3">NIOZ-UU82</strain>
    </source>
</reference>
<accession>A0A8J6T8F9</accession>
<protein>
    <submittedName>
        <fullName evidence="3">Thioesterase family protein</fullName>
    </submittedName>
</protein>
<dbReference type="CDD" id="cd03443">
    <property type="entry name" value="PaaI_thioesterase"/>
    <property type="match status" value="1"/>
</dbReference>
<proteinExistence type="predicted"/>
<dbReference type="Gene3D" id="3.10.129.10">
    <property type="entry name" value="Hotdog Thioesterase"/>
    <property type="match status" value="1"/>
</dbReference>
<organism evidence="3 4">
    <name type="scientific">Candidatus Desulfaltia bathyphila</name>
    <dbReference type="NCBI Taxonomy" id="2841697"/>
    <lineage>
        <taxon>Bacteria</taxon>
        <taxon>Pseudomonadati</taxon>
        <taxon>Thermodesulfobacteriota</taxon>
        <taxon>Desulfobacteria</taxon>
        <taxon>Desulfobacterales</taxon>
        <taxon>Desulfobacterales incertae sedis</taxon>
        <taxon>Candidatus Desulfaltia</taxon>
    </lineage>
</organism>
<evidence type="ECO:0000256" key="1">
    <source>
        <dbReference type="ARBA" id="ARBA00022801"/>
    </source>
</evidence>
<dbReference type="Proteomes" id="UP000603545">
    <property type="component" value="Unassembled WGS sequence"/>
</dbReference>
<dbReference type="EMBL" id="JACNLL010000083">
    <property type="protein sequence ID" value="MBC8200187.1"/>
    <property type="molecule type" value="Genomic_DNA"/>
</dbReference>
<dbReference type="GO" id="GO:0016289">
    <property type="term" value="F:acyl-CoA hydrolase activity"/>
    <property type="evidence" value="ECO:0007669"/>
    <property type="project" value="UniProtKB-ARBA"/>
</dbReference>
<evidence type="ECO:0000313" key="4">
    <source>
        <dbReference type="Proteomes" id="UP000603545"/>
    </source>
</evidence>
<keyword evidence="1" id="KW-0378">Hydrolase</keyword>
<dbReference type="InterPro" id="IPR003736">
    <property type="entry name" value="PAAI_dom"/>
</dbReference>
<sequence length="155" mass="17299">MIDPKTDFAALLQFLQTMYEEKIPFNNVLELQIMSLEEDNVCIKLKMKEKLVGNYKYGMLHGGVISSVLDVTGGAIVSAGVLKKMVGRSFEEIAKRIFRISTVDLRIDFLRPGQGDYFLSTGSIMRMGNKVVVTRTTLHNDEEALIAVGTGTYML</sequence>
<dbReference type="Pfam" id="PF03061">
    <property type="entry name" value="4HBT"/>
    <property type="match status" value="1"/>
</dbReference>